<dbReference type="EMBL" id="LAPZ01000007">
    <property type="protein sequence ID" value="OSY87709.1"/>
    <property type="molecule type" value="Genomic_DNA"/>
</dbReference>
<dbReference type="InterPro" id="IPR013517">
    <property type="entry name" value="FG-GAP"/>
</dbReference>
<reference evidence="3 4" key="1">
    <citation type="submission" date="2015-03" db="EMBL/GenBank/DDBJ databases">
        <title>Genome sequence of Tenacibaculum sp. S2-2, isolated from intestinal microbiota of sea cucumber, Apostichopus japonicas.</title>
        <authorList>
            <person name="Shao Z."/>
            <person name="Wang L."/>
            <person name="Li X."/>
        </authorList>
    </citation>
    <scope>NUCLEOTIDE SEQUENCE [LARGE SCALE GENOMIC DNA]</scope>
    <source>
        <strain evidence="3 4">S2-2</strain>
    </source>
</reference>
<organism evidence="3 4">
    <name type="scientific">Tenacibaculum holothuriorum</name>
    <dbReference type="NCBI Taxonomy" id="1635173"/>
    <lineage>
        <taxon>Bacteria</taxon>
        <taxon>Pseudomonadati</taxon>
        <taxon>Bacteroidota</taxon>
        <taxon>Flavobacteriia</taxon>
        <taxon>Flavobacteriales</taxon>
        <taxon>Flavobacteriaceae</taxon>
        <taxon>Tenacibaculum</taxon>
    </lineage>
</organism>
<feature type="domain" description="Secretion system C-terminal sorting" evidence="2">
    <location>
        <begin position="768"/>
        <end position="834"/>
    </location>
</feature>
<dbReference type="STRING" id="1635173.WH52_09775"/>
<keyword evidence="1" id="KW-0732">Signal</keyword>
<sequence length="836" mass="94343">MQFSYIKKELLFFIFFIPVYIFSQTLFESKNIYKKQKEQKIVLYSKAVDIDGDGDKDIISSSSYNGQKLVWHENLNGKGNFGLPIYIEDTHGAIAIEKILVADFDGDNDLDILSVSRSYIILHINSNGNYDTSKKIYGVSYSYLITPSLVEVYDLDGDGDKDIIHSTSMFKNIGQNNFETTGIGSASLLTNQKIRKLLPINIDNDEDIELLVISVGDDNVYKVSILDKINSSAFYNEIKTLVTASEEITSITVADIYPDSYLDICYTVNRTNSNHFWIKNIDNTLTFEDSKELSIHDGQMRDVFFLDMNGDNAPDLVGNRGVGYGIMWMKNDGEGNFIDNNAGDNSVFLDRIVTEDIEVVDTSDINNDGKLDFILSSSKDDEGLFGWYKGLGDEKFSNMNIISKKGNIASEFIVVDIDNDGDMDTFNGPVGDYIYLHENINGKLARHQIEVGDFDRSSYYRIGDLNNDNNPDLVCKTKNGIVWLKKEQNKLLFNDKKTITSDYYRNDLVLADINNDNQLDVITIQNWYKNINKGEGFEKQSTFKSLDGLDVFKIVVSDIDLDKDLDIIIGSSNGKTYGSSSKNLIGFYENTDGKGTFSDLQVILELSQSESIGSFTVGDIDNDEDEDIAIGFKPNHIKVLENKDGDFSTVVDDKEYPNLYGIFFIDIDNDNKKDLLVDSNNRLEKSLWYKNKGDKTFESGETMILSNNAWHNGIATIADINNDGATDILFRYFSSITYLQYTWGINSEGTLSIDDNVSESLLNNRVKVFPNPVEDFLSIESKLNIKSIEIFNSLGQKKKEVNNKKIISFRGLNQGIYFVKLKSEDGSEITKTIIKQ</sequence>
<protein>
    <recommendedName>
        <fullName evidence="2">Secretion system C-terminal sorting domain-containing protein</fullName>
    </recommendedName>
</protein>
<proteinExistence type="predicted"/>
<evidence type="ECO:0000313" key="3">
    <source>
        <dbReference type="EMBL" id="OSY87709.1"/>
    </source>
</evidence>
<dbReference type="PANTHER" id="PTHR44103:SF1">
    <property type="entry name" value="PROPROTEIN CONVERTASE P"/>
    <property type="match status" value="1"/>
</dbReference>
<keyword evidence="4" id="KW-1185">Reference proteome</keyword>
<dbReference type="Pfam" id="PF18962">
    <property type="entry name" value="Por_Secre_tail"/>
    <property type="match status" value="1"/>
</dbReference>
<dbReference type="Pfam" id="PF13517">
    <property type="entry name" value="FG-GAP_3"/>
    <property type="match status" value="4"/>
</dbReference>
<dbReference type="AlphaFoldDB" id="A0A1Y2PD92"/>
<dbReference type="InterPro" id="IPR026444">
    <property type="entry name" value="Secre_tail"/>
</dbReference>
<dbReference type="Gene3D" id="2.130.10.130">
    <property type="entry name" value="Integrin alpha, N-terminal"/>
    <property type="match status" value="1"/>
</dbReference>
<dbReference type="Proteomes" id="UP000194221">
    <property type="component" value="Unassembled WGS sequence"/>
</dbReference>
<evidence type="ECO:0000259" key="2">
    <source>
        <dbReference type="Pfam" id="PF18962"/>
    </source>
</evidence>
<dbReference type="SUPFAM" id="SSF69318">
    <property type="entry name" value="Integrin alpha N-terminal domain"/>
    <property type="match status" value="3"/>
</dbReference>
<accession>A0A1Y2PD92</accession>
<dbReference type="NCBIfam" id="TIGR04183">
    <property type="entry name" value="Por_Secre_tail"/>
    <property type="match status" value="1"/>
</dbReference>
<evidence type="ECO:0000256" key="1">
    <source>
        <dbReference type="ARBA" id="ARBA00022729"/>
    </source>
</evidence>
<dbReference type="PANTHER" id="PTHR44103">
    <property type="entry name" value="PROPROTEIN CONVERTASE P"/>
    <property type="match status" value="1"/>
</dbReference>
<dbReference type="InterPro" id="IPR028994">
    <property type="entry name" value="Integrin_alpha_N"/>
</dbReference>
<evidence type="ECO:0000313" key="4">
    <source>
        <dbReference type="Proteomes" id="UP000194221"/>
    </source>
</evidence>
<comment type="caution">
    <text evidence="3">The sequence shown here is derived from an EMBL/GenBank/DDBJ whole genome shotgun (WGS) entry which is preliminary data.</text>
</comment>
<name>A0A1Y2PD92_9FLAO</name>
<dbReference type="RefSeq" id="WP_086030771.1">
    <property type="nucleotide sequence ID" value="NZ_LAPZ01000007.1"/>
</dbReference>
<dbReference type="OrthoDB" id="9816120at2"/>
<gene>
    <name evidence="3" type="ORF">WH52_09775</name>
</gene>
<dbReference type="InParanoid" id="A0A1Y2PD92"/>